<evidence type="ECO:0000256" key="2">
    <source>
        <dbReference type="SAM" id="Phobius"/>
    </source>
</evidence>
<reference evidence="3 4" key="1">
    <citation type="submission" date="2022-06" db="EMBL/GenBank/DDBJ databases">
        <title>Sequencing the genomes of 1000 actinobacteria strains.</title>
        <authorList>
            <person name="Klenk H.-P."/>
        </authorList>
    </citation>
    <scope>NUCLEOTIDE SEQUENCE [LARGE SCALE GENOMIC DNA]</scope>
    <source>
        <strain evidence="3 4">DSM 41656</strain>
    </source>
</reference>
<evidence type="ECO:0000256" key="1">
    <source>
        <dbReference type="SAM" id="MobiDB-lite"/>
    </source>
</evidence>
<gene>
    <name evidence="3" type="ORF">FHR36_005837</name>
</gene>
<proteinExistence type="predicted"/>
<name>A0ABT1J7H4_9ACTN</name>
<dbReference type="Proteomes" id="UP001206483">
    <property type="component" value="Unassembled WGS sequence"/>
</dbReference>
<comment type="caution">
    <text evidence="3">The sequence shown here is derived from an EMBL/GenBank/DDBJ whole genome shotgun (WGS) entry which is preliminary data.</text>
</comment>
<feature type="transmembrane region" description="Helical" evidence="2">
    <location>
        <begin position="117"/>
        <end position="136"/>
    </location>
</feature>
<dbReference type="PRINTS" id="PR01217">
    <property type="entry name" value="PRICHEXTENSN"/>
</dbReference>
<organism evidence="3 4">
    <name type="scientific">Kitasatospora paracochleata</name>
    <dbReference type="NCBI Taxonomy" id="58354"/>
    <lineage>
        <taxon>Bacteria</taxon>
        <taxon>Bacillati</taxon>
        <taxon>Actinomycetota</taxon>
        <taxon>Actinomycetes</taxon>
        <taxon>Kitasatosporales</taxon>
        <taxon>Streptomycetaceae</taxon>
        <taxon>Kitasatospora</taxon>
    </lineage>
</organism>
<sequence length="257" mass="26678">MTVPNTPTGSPAGQDPFAAPPPYLPEPERKPREIAPEFRIGLLLVAVSLVLGVALGLLWLWLAPRVMFEVSDNRILYVDPEGEERIGADGMFALLGLGFGVLSALGTFLFTRTRGGGISTAVGLAVGGLAGSVLGWKLGMRLGPTSDLRAHALQVGNGHRFSGAIELGAHSALLVWPMSAMVVLLLLHAAFGKREQDPPPYWASPQWPAPPAHPAQSPFLPPTATPPAHPAPGTPGTSDTPGSSGTPGSDTPPQPPA</sequence>
<accession>A0ABT1J7H4</accession>
<evidence type="ECO:0000313" key="4">
    <source>
        <dbReference type="Proteomes" id="UP001206483"/>
    </source>
</evidence>
<feature type="compositionally biased region" description="Low complexity" evidence="1">
    <location>
        <begin position="234"/>
        <end position="249"/>
    </location>
</feature>
<feature type="transmembrane region" description="Helical" evidence="2">
    <location>
        <begin position="40"/>
        <end position="62"/>
    </location>
</feature>
<feature type="region of interest" description="Disordered" evidence="1">
    <location>
        <begin position="1"/>
        <end position="28"/>
    </location>
</feature>
<keyword evidence="2" id="KW-0812">Transmembrane</keyword>
<dbReference type="RefSeq" id="WP_253801887.1">
    <property type="nucleotide sequence ID" value="NZ_BAAAUB010000082.1"/>
</dbReference>
<evidence type="ECO:0000313" key="3">
    <source>
        <dbReference type="EMBL" id="MCP2312671.1"/>
    </source>
</evidence>
<evidence type="ECO:0008006" key="5">
    <source>
        <dbReference type="Google" id="ProtNLM"/>
    </source>
</evidence>
<feature type="transmembrane region" description="Helical" evidence="2">
    <location>
        <begin position="167"/>
        <end position="187"/>
    </location>
</feature>
<feature type="compositionally biased region" description="Pro residues" evidence="1">
    <location>
        <begin position="198"/>
        <end position="233"/>
    </location>
</feature>
<dbReference type="EMBL" id="JAMZDX010000005">
    <property type="protein sequence ID" value="MCP2312671.1"/>
    <property type="molecule type" value="Genomic_DNA"/>
</dbReference>
<keyword evidence="2" id="KW-1133">Transmembrane helix</keyword>
<feature type="transmembrane region" description="Helical" evidence="2">
    <location>
        <begin position="90"/>
        <end position="110"/>
    </location>
</feature>
<feature type="region of interest" description="Disordered" evidence="1">
    <location>
        <begin position="197"/>
        <end position="257"/>
    </location>
</feature>
<keyword evidence="4" id="KW-1185">Reference proteome</keyword>
<protein>
    <recommendedName>
        <fullName evidence="5">ABC transporter permease</fullName>
    </recommendedName>
</protein>
<keyword evidence="2" id="KW-0472">Membrane</keyword>
<feature type="compositionally biased region" description="Polar residues" evidence="1">
    <location>
        <begin position="1"/>
        <end position="11"/>
    </location>
</feature>